<dbReference type="EMBL" id="DXIQ01000092">
    <property type="protein sequence ID" value="HIV39954.1"/>
    <property type="molecule type" value="Genomic_DNA"/>
</dbReference>
<accession>A0A9D1PG32</accession>
<organism evidence="2 3">
    <name type="scientific">Candidatus Blautia stercorigallinarum</name>
    <dbReference type="NCBI Taxonomy" id="2838501"/>
    <lineage>
        <taxon>Bacteria</taxon>
        <taxon>Bacillati</taxon>
        <taxon>Bacillota</taxon>
        <taxon>Clostridia</taxon>
        <taxon>Lachnospirales</taxon>
        <taxon>Lachnospiraceae</taxon>
        <taxon>Blautia</taxon>
    </lineage>
</organism>
<dbReference type="InterPro" id="IPR016047">
    <property type="entry name" value="M23ase_b-sheet_dom"/>
</dbReference>
<comment type="caution">
    <text evidence="2">The sequence shown here is derived from an EMBL/GenBank/DDBJ whole genome shotgun (WGS) entry which is preliminary data.</text>
</comment>
<name>A0A9D1PG32_9FIRM</name>
<dbReference type="InterPro" id="IPR050570">
    <property type="entry name" value="Cell_wall_metabolism_enzyme"/>
</dbReference>
<dbReference type="Gene3D" id="2.70.70.10">
    <property type="entry name" value="Glucose Permease (Domain IIA)"/>
    <property type="match status" value="1"/>
</dbReference>
<evidence type="ECO:0000259" key="1">
    <source>
        <dbReference type="Pfam" id="PF01551"/>
    </source>
</evidence>
<dbReference type="InterPro" id="IPR011055">
    <property type="entry name" value="Dup_hybrid_motif"/>
</dbReference>
<evidence type="ECO:0000313" key="2">
    <source>
        <dbReference type="EMBL" id="HIV39954.1"/>
    </source>
</evidence>
<feature type="domain" description="M23ase beta-sheet core" evidence="1">
    <location>
        <begin position="93"/>
        <end position="195"/>
    </location>
</feature>
<dbReference type="GO" id="GO:0004222">
    <property type="term" value="F:metalloendopeptidase activity"/>
    <property type="evidence" value="ECO:0007669"/>
    <property type="project" value="TreeGrafter"/>
</dbReference>
<dbReference type="AlphaFoldDB" id="A0A9D1PG32"/>
<gene>
    <name evidence="2" type="ORF">H9747_13340</name>
</gene>
<reference evidence="2" key="1">
    <citation type="journal article" date="2021" name="PeerJ">
        <title>Extensive microbial diversity within the chicken gut microbiome revealed by metagenomics and culture.</title>
        <authorList>
            <person name="Gilroy R."/>
            <person name="Ravi A."/>
            <person name="Getino M."/>
            <person name="Pursley I."/>
            <person name="Horton D.L."/>
            <person name="Alikhan N.F."/>
            <person name="Baker D."/>
            <person name="Gharbi K."/>
            <person name="Hall N."/>
            <person name="Watson M."/>
            <person name="Adriaenssens E.M."/>
            <person name="Foster-Nyarko E."/>
            <person name="Jarju S."/>
            <person name="Secka A."/>
            <person name="Antonio M."/>
            <person name="Oren A."/>
            <person name="Chaudhuri R.R."/>
            <person name="La Ragione R."/>
            <person name="Hildebrand F."/>
            <person name="Pallen M.J."/>
        </authorList>
    </citation>
    <scope>NUCLEOTIDE SEQUENCE</scope>
    <source>
        <strain evidence="2">CHK195-9823</strain>
    </source>
</reference>
<dbReference type="SUPFAM" id="SSF51261">
    <property type="entry name" value="Duplicated hybrid motif"/>
    <property type="match status" value="1"/>
</dbReference>
<sequence>MRKWLLLLCLLLLVDARLLAGLGSKTSLDVLREAGIPEESFQAAGISREDALLYIGFWKDLEFFPLAFPYEGEEKFSFEDGWHDKRSYGGERLHEGCDIFGSRELTDYYPVVSMTDGWVEQIGWLPLGGWRIGVRSPGGGYFYYAHLSSYGRDFQEGDPVKAGELLGFLGDSGYGPEGTTGKFPPHLHLGIYVEREEDPEYALNPYPVLQFLQEKQKIFSY</sequence>
<dbReference type="PANTHER" id="PTHR21666:SF268">
    <property type="entry name" value="PEPTIDASE M23 DOMAIN-CONTAINING PROTEIN"/>
    <property type="match status" value="1"/>
</dbReference>
<dbReference type="Proteomes" id="UP000886814">
    <property type="component" value="Unassembled WGS sequence"/>
</dbReference>
<dbReference type="Pfam" id="PF01551">
    <property type="entry name" value="Peptidase_M23"/>
    <property type="match status" value="1"/>
</dbReference>
<dbReference type="PANTHER" id="PTHR21666">
    <property type="entry name" value="PEPTIDASE-RELATED"/>
    <property type="match status" value="1"/>
</dbReference>
<evidence type="ECO:0000313" key="3">
    <source>
        <dbReference type="Proteomes" id="UP000886814"/>
    </source>
</evidence>
<protein>
    <submittedName>
        <fullName evidence="2">M23 family metallopeptidase</fullName>
    </submittedName>
</protein>
<dbReference type="CDD" id="cd12797">
    <property type="entry name" value="M23_peptidase"/>
    <property type="match status" value="1"/>
</dbReference>
<proteinExistence type="predicted"/>
<reference evidence="2" key="2">
    <citation type="submission" date="2021-04" db="EMBL/GenBank/DDBJ databases">
        <authorList>
            <person name="Gilroy R."/>
        </authorList>
    </citation>
    <scope>NUCLEOTIDE SEQUENCE</scope>
    <source>
        <strain evidence="2">CHK195-9823</strain>
    </source>
</reference>